<reference evidence="4" key="1">
    <citation type="submission" date="2023-11" db="UniProtKB">
        <authorList>
            <consortium name="WormBaseParasite"/>
        </authorList>
    </citation>
    <scope>IDENTIFICATION</scope>
</reference>
<evidence type="ECO:0000256" key="2">
    <source>
        <dbReference type="SAM" id="Phobius"/>
    </source>
</evidence>
<keyword evidence="2" id="KW-0472">Membrane</keyword>
<dbReference type="AlphaFoldDB" id="A0AA85BJW9"/>
<feature type="region of interest" description="Disordered" evidence="1">
    <location>
        <begin position="1"/>
        <end position="26"/>
    </location>
</feature>
<protein>
    <recommendedName>
        <fullName evidence="5">Glycosyl hydrolase family 13 catalytic domain-containing protein</fullName>
    </recommendedName>
</protein>
<dbReference type="SUPFAM" id="SSF51445">
    <property type="entry name" value="(Trans)glycosidases"/>
    <property type="match status" value="1"/>
</dbReference>
<evidence type="ECO:0008006" key="5">
    <source>
        <dbReference type="Google" id="ProtNLM"/>
    </source>
</evidence>
<evidence type="ECO:0000256" key="1">
    <source>
        <dbReference type="SAM" id="MobiDB-lite"/>
    </source>
</evidence>
<keyword evidence="2" id="KW-1133">Transmembrane helix</keyword>
<dbReference type="WBParaSite" id="SMTH1_62780.1">
    <property type="protein sequence ID" value="SMTH1_62780.1"/>
    <property type="gene ID" value="SMTH1_62780"/>
</dbReference>
<feature type="transmembrane region" description="Helical" evidence="2">
    <location>
        <begin position="115"/>
        <end position="141"/>
    </location>
</feature>
<evidence type="ECO:0000313" key="3">
    <source>
        <dbReference type="Proteomes" id="UP000050791"/>
    </source>
</evidence>
<organism evidence="3 4">
    <name type="scientific">Schistosoma mattheei</name>
    <dbReference type="NCBI Taxonomy" id="31246"/>
    <lineage>
        <taxon>Eukaryota</taxon>
        <taxon>Metazoa</taxon>
        <taxon>Spiralia</taxon>
        <taxon>Lophotrochozoa</taxon>
        <taxon>Platyhelminthes</taxon>
        <taxon>Trematoda</taxon>
        <taxon>Digenea</taxon>
        <taxon>Strigeidida</taxon>
        <taxon>Schistosomatoidea</taxon>
        <taxon>Schistosomatidae</taxon>
        <taxon>Schistosoma</taxon>
    </lineage>
</organism>
<proteinExistence type="predicted"/>
<evidence type="ECO:0000313" key="4">
    <source>
        <dbReference type="WBParaSite" id="SMTH1_62780.1"/>
    </source>
</evidence>
<dbReference type="InterPro" id="IPR017853">
    <property type="entry name" value="GH"/>
</dbReference>
<dbReference type="Proteomes" id="UP000050791">
    <property type="component" value="Unassembled WGS sequence"/>
</dbReference>
<keyword evidence="2" id="KW-0812">Transmembrane</keyword>
<accession>A0AA85BJW9</accession>
<dbReference type="Gene3D" id="3.20.20.80">
    <property type="entry name" value="Glycosidases"/>
    <property type="match status" value="1"/>
</dbReference>
<name>A0AA85BJW9_9TREM</name>
<sequence>MSITHENLDYSGNCNDYNNDDDDRDHDYNDHIERNNLINGYTTDEINYEQMKKCYNSTNQLYNMEPELIGFVQKHNVVMDDGAVINKMALLKQTILNKKNQKRFQPPKGLSMKMFIILIILTIVLIPLIIIGIIIGIIYIYKTNIPNLPYALPWWRRSLIYQINIETWANDVQGPIGRLQDIIPRIDYLVNQVGVTSVLLTNLLNSDINGIIDWETINQSIDPTEEGFNHYLPQIIKKSKQQKSPFYLVYQFIQQPLTDQQKRHYAYDSIRRAYYRHVHGNPNSPLLNLSNPNVQIKMIEVIKFWKQKLEIKGVMIMNSSNLLEEMVPGIRKILNTDTDDEFIWFADEPKIDAMVNMEQKVCLHTLTINIRVPTRSDDIDSQIRQAMNNTQLRKCSPIWLVHQLSEDNKDFETIQKLAYFLPGSYLMLAGQEVDLTTGNQQLIKWSYENYLDYNTYWPININLINNGKQRLYHWKLFIKKSYSITLLNTPISFQTLNTMISFQSIFYDISSLSQLKVVYDSKNLYYNKKQLNNELLVNNQVLLLYYY</sequence>